<name>A0ABM1EU41_PRICU</name>
<evidence type="ECO:0000256" key="1">
    <source>
        <dbReference type="SAM" id="MobiDB-lite"/>
    </source>
</evidence>
<dbReference type="RefSeq" id="XP_014675712.1">
    <property type="nucleotide sequence ID" value="XM_014820226.1"/>
</dbReference>
<gene>
    <name evidence="3" type="primary">LOC106815724</name>
</gene>
<evidence type="ECO:0000313" key="3">
    <source>
        <dbReference type="RefSeq" id="XP_014675712.1"/>
    </source>
</evidence>
<feature type="region of interest" description="Disordered" evidence="1">
    <location>
        <begin position="1"/>
        <end position="129"/>
    </location>
</feature>
<sequence>MSPIDSYRQMLERMREAGSSNSEQQQVMASHEAKLRVPRMASSKRHGLLTPEQRRVAQSQRQALRKSQRQREKNERQAERRRELEEQKALREEEREEEKARNAQEQRQRRAHAHAQKLAQKPARERERLSYCILTGTLHPEYDF</sequence>
<reference evidence="3" key="1">
    <citation type="submission" date="2025-08" db="UniProtKB">
        <authorList>
            <consortium name="RefSeq"/>
        </authorList>
    </citation>
    <scope>IDENTIFICATION</scope>
</reference>
<proteinExistence type="predicted"/>
<organism evidence="2 3">
    <name type="scientific">Priapulus caudatus</name>
    <name type="common">Priapulid worm</name>
    <dbReference type="NCBI Taxonomy" id="37621"/>
    <lineage>
        <taxon>Eukaryota</taxon>
        <taxon>Metazoa</taxon>
        <taxon>Ecdysozoa</taxon>
        <taxon>Scalidophora</taxon>
        <taxon>Priapulida</taxon>
        <taxon>Priapulimorpha</taxon>
        <taxon>Priapulimorphida</taxon>
        <taxon>Priapulidae</taxon>
        <taxon>Priapulus</taxon>
    </lineage>
</organism>
<accession>A0ABM1EU41</accession>
<feature type="compositionally biased region" description="Basic and acidic residues" evidence="1">
    <location>
        <begin position="69"/>
        <end position="108"/>
    </location>
</feature>
<keyword evidence="2" id="KW-1185">Reference proteome</keyword>
<dbReference type="Proteomes" id="UP000695022">
    <property type="component" value="Unplaced"/>
</dbReference>
<feature type="compositionally biased region" description="Polar residues" evidence="1">
    <location>
        <begin position="18"/>
        <end position="28"/>
    </location>
</feature>
<dbReference type="GeneID" id="106815724"/>
<protein>
    <submittedName>
        <fullName evidence="3">Uncharacterized protein</fullName>
    </submittedName>
</protein>
<evidence type="ECO:0000313" key="2">
    <source>
        <dbReference type="Proteomes" id="UP000695022"/>
    </source>
</evidence>